<protein>
    <submittedName>
        <fullName evidence="1">Uncharacterized protein</fullName>
    </submittedName>
</protein>
<dbReference type="EMBL" id="CM047743">
    <property type="protein sequence ID" value="KAJ0031166.1"/>
    <property type="molecule type" value="Genomic_DNA"/>
</dbReference>
<gene>
    <name evidence="1" type="ORF">Pint_13175</name>
</gene>
<evidence type="ECO:0000313" key="2">
    <source>
        <dbReference type="Proteomes" id="UP001163603"/>
    </source>
</evidence>
<accession>A0ACC0Y9N2</accession>
<reference evidence="2" key="1">
    <citation type="journal article" date="2023" name="G3 (Bethesda)">
        <title>Genome assembly and association tests identify interacting loci associated with vigor, precocity, and sex in interspecific pistachio rootstocks.</title>
        <authorList>
            <person name="Palmer W."/>
            <person name="Jacygrad E."/>
            <person name="Sagayaradj S."/>
            <person name="Cavanaugh K."/>
            <person name="Han R."/>
            <person name="Bertier L."/>
            <person name="Beede B."/>
            <person name="Kafkas S."/>
            <person name="Golino D."/>
            <person name="Preece J."/>
            <person name="Michelmore R."/>
        </authorList>
    </citation>
    <scope>NUCLEOTIDE SEQUENCE [LARGE SCALE GENOMIC DNA]</scope>
</reference>
<comment type="caution">
    <text evidence="1">The sequence shown here is derived from an EMBL/GenBank/DDBJ whole genome shotgun (WGS) entry which is preliminary data.</text>
</comment>
<organism evidence="1 2">
    <name type="scientific">Pistacia integerrima</name>
    <dbReference type="NCBI Taxonomy" id="434235"/>
    <lineage>
        <taxon>Eukaryota</taxon>
        <taxon>Viridiplantae</taxon>
        <taxon>Streptophyta</taxon>
        <taxon>Embryophyta</taxon>
        <taxon>Tracheophyta</taxon>
        <taxon>Spermatophyta</taxon>
        <taxon>Magnoliopsida</taxon>
        <taxon>eudicotyledons</taxon>
        <taxon>Gunneridae</taxon>
        <taxon>Pentapetalae</taxon>
        <taxon>rosids</taxon>
        <taxon>malvids</taxon>
        <taxon>Sapindales</taxon>
        <taxon>Anacardiaceae</taxon>
        <taxon>Pistacia</taxon>
    </lineage>
</organism>
<proteinExistence type="predicted"/>
<sequence length="481" mass="52288">MEVKPNALESNQPPRKSGFNKYVLLCSLLASTNSILLGYDTGVMSGAVLYIKDYMKINSVKVEILVGSLNVCSLIGSLLSGKTSDLIGRRYTVVLAAMTFLVGAIVMGLAPNYGILLAGRLLAGVAVGYALMIAPLYTSEIAPPSKRGFLTSLPEFFIVMGILLGYIVNYILSDLPPNINWRLMLGIAALPSVIILFGVIIMPESPRWLVGKDRIAQAREVLIKISDSPQEAEFRLEEIVKVHKESKNKNTKGVWKEILIPTPAVRRMLVAAIGINFFMQASGNDAVIYYTPQVLKAAGIHNKKFMFGVNVIMGLSKTGFVLISAIFLDRFGRRPLLFIGTTGMVVSLAVLGAGSKVLENSTDKPLWAIVMSIIAVCADVSFFSIGLGPITWVYSTEIFPSKIRAQASGLAISVNRLVSGAVAMSFLSISEAISFGGMFFVLSGIMVVANIHFYFFLPETKGKTLEEMVKIFEKNDSKQET</sequence>
<dbReference type="Proteomes" id="UP001163603">
    <property type="component" value="Chromosome 8"/>
</dbReference>
<evidence type="ECO:0000313" key="1">
    <source>
        <dbReference type="EMBL" id="KAJ0031166.1"/>
    </source>
</evidence>
<name>A0ACC0Y9N2_9ROSI</name>
<keyword evidence="2" id="KW-1185">Reference proteome</keyword>